<sequence length="94" mass="10681">LAIIRSIDPVAHIFHILTPLSYVELQKTSLIVKGSLDLPTCFMLDHSNNISTGVPWKRVPYMTLKAREGVGTLLKELEDEVKINNKKKYIYSII</sequence>
<comment type="caution">
    <text evidence="1">The sequence shown here is derived from an EMBL/GenBank/DDBJ whole genome shotgun (WGS) entry which is preliminary data.</text>
</comment>
<feature type="non-terminal residue" evidence="1">
    <location>
        <position position="1"/>
    </location>
</feature>
<name>A0ACA9NDW0_9GLOM</name>
<protein>
    <submittedName>
        <fullName evidence="1">2477_t:CDS:1</fullName>
    </submittedName>
</protein>
<dbReference type="Proteomes" id="UP000789366">
    <property type="component" value="Unassembled WGS sequence"/>
</dbReference>
<keyword evidence="2" id="KW-1185">Reference proteome</keyword>
<evidence type="ECO:0000313" key="1">
    <source>
        <dbReference type="EMBL" id="CAG8651363.1"/>
    </source>
</evidence>
<reference evidence="1" key="1">
    <citation type="submission" date="2021-06" db="EMBL/GenBank/DDBJ databases">
        <authorList>
            <person name="Kallberg Y."/>
            <person name="Tangrot J."/>
            <person name="Rosling A."/>
        </authorList>
    </citation>
    <scope>NUCLEOTIDE SEQUENCE</scope>
    <source>
        <strain evidence="1">28 12/20/2015</strain>
    </source>
</reference>
<dbReference type="EMBL" id="CAJVPW010014122">
    <property type="protein sequence ID" value="CAG8651363.1"/>
    <property type="molecule type" value="Genomic_DNA"/>
</dbReference>
<evidence type="ECO:0000313" key="2">
    <source>
        <dbReference type="Proteomes" id="UP000789366"/>
    </source>
</evidence>
<organism evidence="1 2">
    <name type="scientific">Cetraspora pellucida</name>
    <dbReference type="NCBI Taxonomy" id="1433469"/>
    <lineage>
        <taxon>Eukaryota</taxon>
        <taxon>Fungi</taxon>
        <taxon>Fungi incertae sedis</taxon>
        <taxon>Mucoromycota</taxon>
        <taxon>Glomeromycotina</taxon>
        <taxon>Glomeromycetes</taxon>
        <taxon>Diversisporales</taxon>
        <taxon>Gigasporaceae</taxon>
        <taxon>Cetraspora</taxon>
    </lineage>
</organism>
<accession>A0ACA9NDW0</accession>
<gene>
    <name evidence="1" type="ORF">SPELUC_LOCUS8925</name>
</gene>
<proteinExistence type="predicted"/>